<evidence type="ECO:0000313" key="2">
    <source>
        <dbReference type="Proteomes" id="UP000257109"/>
    </source>
</evidence>
<name>A0A371FTB3_MUCPR</name>
<proteinExistence type="predicted"/>
<dbReference type="AlphaFoldDB" id="A0A371FTB3"/>
<organism evidence="1 2">
    <name type="scientific">Mucuna pruriens</name>
    <name type="common">Velvet bean</name>
    <name type="synonym">Dolichos pruriens</name>
    <dbReference type="NCBI Taxonomy" id="157652"/>
    <lineage>
        <taxon>Eukaryota</taxon>
        <taxon>Viridiplantae</taxon>
        <taxon>Streptophyta</taxon>
        <taxon>Embryophyta</taxon>
        <taxon>Tracheophyta</taxon>
        <taxon>Spermatophyta</taxon>
        <taxon>Magnoliopsida</taxon>
        <taxon>eudicotyledons</taxon>
        <taxon>Gunneridae</taxon>
        <taxon>Pentapetalae</taxon>
        <taxon>rosids</taxon>
        <taxon>fabids</taxon>
        <taxon>Fabales</taxon>
        <taxon>Fabaceae</taxon>
        <taxon>Papilionoideae</taxon>
        <taxon>50 kb inversion clade</taxon>
        <taxon>NPAAA clade</taxon>
        <taxon>indigoferoid/millettioid clade</taxon>
        <taxon>Phaseoleae</taxon>
        <taxon>Mucuna</taxon>
    </lineage>
</organism>
<comment type="caution">
    <text evidence="1">The sequence shown here is derived from an EMBL/GenBank/DDBJ whole genome shotgun (WGS) entry which is preliminary data.</text>
</comment>
<gene>
    <name evidence="1" type="ORF">CR513_37737</name>
</gene>
<reference evidence="1" key="1">
    <citation type="submission" date="2018-05" db="EMBL/GenBank/DDBJ databases">
        <title>Draft genome of Mucuna pruriens seed.</title>
        <authorList>
            <person name="Nnadi N.E."/>
            <person name="Vos R."/>
            <person name="Hasami M.H."/>
            <person name="Devisetty U.K."/>
            <person name="Aguiy J.C."/>
        </authorList>
    </citation>
    <scope>NUCLEOTIDE SEQUENCE [LARGE SCALE GENOMIC DNA]</scope>
    <source>
        <strain evidence="1">JCA_2017</strain>
    </source>
</reference>
<protein>
    <submittedName>
        <fullName evidence="1">Uncharacterized protein</fullName>
    </submittedName>
</protein>
<keyword evidence="2" id="KW-1185">Reference proteome</keyword>
<dbReference type="EMBL" id="QJKJ01007898">
    <property type="protein sequence ID" value="RDX81564.1"/>
    <property type="molecule type" value="Genomic_DNA"/>
</dbReference>
<sequence length="266" mass="30019">MTRSSSDLLYELDPEIEITLRRLRKSRNIVVSNSSNSVSSSDISSLVTNTSDSVEYSSTNNFVEQMENNNERTLKELATPDVLYQPWCIQYPHLEPAQTYELKYGLIHLLSKFHGLAGEDPHNEATRDTEGLHQNEGVPILPGWSSKRLDFFPASKTVTIRKEICGISLESEEPSQPRMVNEIGVVDNLRLKNQLIELIALVRQLAVGQHQPNIAAKFCGICTFVEHPTDMCPTLQETESDQPENVEAICGYQYGKQTYQSQPFDN</sequence>
<evidence type="ECO:0000313" key="1">
    <source>
        <dbReference type="EMBL" id="RDX81564.1"/>
    </source>
</evidence>
<accession>A0A371FTB3</accession>
<dbReference type="Proteomes" id="UP000257109">
    <property type="component" value="Unassembled WGS sequence"/>
</dbReference>
<feature type="non-terminal residue" evidence="1">
    <location>
        <position position="1"/>
    </location>
</feature>
<dbReference type="OrthoDB" id="1305902at2759"/>